<reference evidence="6 7" key="1">
    <citation type="submission" date="2018-11" db="EMBL/GenBank/DDBJ databases">
        <title>Genome sequence of Apiotrichum porosum DSM 27194.</title>
        <authorList>
            <person name="Aliyu H."/>
            <person name="Gorte O."/>
            <person name="Ochsenreither K."/>
        </authorList>
    </citation>
    <scope>NUCLEOTIDE SEQUENCE [LARGE SCALE GENOMIC DNA]</scope>
    <source>
        <strain evidence="6 7">DSM 27194</strain>
    </source>
</reference>
<evidence type="ECO:0000256" key="4">
    <source>
        <dbReference type="ARBA" id="ARBA00023239"/>
    </source>
</evidence>
<evidence type="ECO:0000313" key="7">
    <source>
        <dbReference type="Proteomes" id="UP000279236"/>
    </source>
</evidence>
<accession>A0A427XQS5</accession>
<dbReference type="Proteomes" id="UP000279236">
    <property type="component" value="Unassembled WGS sequence"/>
</dbReference>
<organism evidence="6 7">
    <name type="scientific">Apiotrichum porosum</name>
    <dbReference type="NCBI Taxonomy" id="105984"/>
    <lineage>
        <taxon>Eukaryota</taxon>
        <taxon>Fungi</taxon>
        <taxon>Dikarya</taxon>
        <taxon>Basidiomycota</taxon>
        <taxon>Agaricomycotina</taxon>
        <taxon>Tremellomycetes</taxon>
        <taxon>Trichosporonales</taxon>
        <taxon>Trichosporonaceae</taxon>
        <taxon>Apiotrichum</taxon>
    </lineage>
</organism>
<feature type="domain" description="CENP-V/GFA" evidence="5">
    <location>
        <begin position="81"/>
        <end position="224"/>
    </location>
</feature>
<evidence type="ECO:0000313" key="6">
    <source>
        <dbReference type="EMBL" id="RSH81163.1"/>
    </source>
</evidence>
<keyword evidence="3" id="KW-0862">Zinc</keyword>
<evidence type="ECO:0000256" key="3">
    <source>
        <dbReference type="ARBA" id="ARBA00022833"/>
    </source>
</evidence>
<dbReference type="RefSeq" id="XP_028475882.1">
    <property type="nucleotide sequence ID" value="XM_028623908.1"/>
</dbReference>
<dbReference type="GO" id="GO:0016846">
    <property type="term" value="F:carbon-sulfur lyase activity"/>
    <property type="evidence" value="ECO:0007669"/>
    <property type="project" value="InterPro"/>
</dbReference>
<evidence type="ECO:0000259" key="5">
    <source>
        <dbReference type="PROSITE" id="PS51891"/>
    </source>
</evidence>
<dbReference type="AlphaFoldDB" id="A0A427XQS5"/>
<keyword evidence="4" id="KW-0456">Lyase</keyword>
<dbReference type="PANTHER" id="PTHR33337:SF44">
    <property type="entry name" value="DUF636 DOMAIN PROTEIN (AFU_ORTHOLOGUE AFUA_1G09754)"/>
    <property type="match status" value="1"/>
</dbReference>
<name>A0A427XQS5_9TREE</name>
<dbReference type="PROSITE" id="PS51891">
    <property type="entry name" value="CENP_V_GFA"/>
    <property type="match status" value="1"/>
</dbReference>
<dbReference type="GO" id="GO:0046872">
    <property type="term" value="F:metal ion binding"/>
    <property type="evidence" value="ECO:0007669"/>
    <property type="project" value="UniProtKB-KW"/>
</dbReference>
<dbReference type="EMBL" id="RSCE01000007">
    <property type="protein sequence ID" value="RSH81163.1"/>
    <property type="molecule type" value="Genomic_DNA"/>
</dbReference>
<dbReference type="PANTHER" id="PTHR33337">
    <property type="entry name" value="GFA DOMAIN-CONTAINING PROTEIN"/>
    <property type="match status" value="1"/>
</dbReference>
<dbReference type="Pfam" id="PF04828">
    <property type="entry name" value="GFA"/>
    <property type="match status" value="1"/>
</dbReference>
<keyword evidence="7" id="KW-1185">Reference proteome</keyword>
<dbReference type="GeneID" id="39593143"/>
<proteinExistence type="inferred from homology"/>
<comment type="similarity">
    <text evidence="1">Belongs to the Gfa family.</text>
</comment>
<keyword evidence="2" id="KW-0479">Metal-binding</keyword>
<gene>
    <name evidence="6" type="ORF">EHS24_008600</name>
</gene>
<dbReference type="OrthoDB" id="406544at2759"/>
<evidence type="ECO:0000256" key="1">
    <source>
        <dbReference type="ARBA" id="ARBA00005495"/>
    </source>
</evidence>
<dbReference type="InterPro" id="IPR006913">
    <property type="entry name" value="CENP-V/GFA"/>
</dbReference>
<comment type="caution">
    <text evidence="6">The sequence shown here is derived from an EMBL/GenBank/DDBJ whole genome shotgun (WGS) entry which is preliminary data.</text>
</comment>
<dbReference type="InterPro" id="IPR011057">
    <property type="entry name" value="Mss4-like_sf"/>
</dbReference>
<evidence type="ECO:0000256" key="2">
    <source>
        <dbReference type="ARBA" id="ARBA00022723"/>
    </source>
</evidence>
<dbReference type="Gene3D" id="2.170.150.70">
    <property type="match status" value="1"/>
</dbReference>
<protein>
    <recommendedName>
        <fullName evidence="5">CENP-V/GFA domain-containing protein</fullName>
    </recommendedName>
</protein>
<dbReference type="STRING" id="105984.A0A427XQS5"/>
<dbReference type="SUPFAM" id="SSF51316">
    <property type="entry name" value="Mss4-like"/>
    <property type="match status" value="1"/>
</dbReference>
<sequence length="235" mass="26140">MWPRSQRRRGYAGLESAAELRPLGLKPVNGVETCKSPGNVKPRRRRTIDDNEGWGARLAHTHVLFLTTLSPPLDFTMPMLLEGSCHCRAIKYTVESNTPVPYQLCQCSICRKTGGYTGSVNIMGNNPTLKVIRGKDKMKEYTPAMAFDKNDHPTRKTTSIRTFCGDCSAMLWNWHPEWPDWIYPLASSIDSDLPTFPKGVDGIAIKRDSCPAYVPIPAGFKSYEGYGPGAGIETK</sequence>